<proteinExistence type="predicted"/>
<comment type="caution">
    <text evidence="1">The sequence shown here is derived from an EMBL/GenBank/DDBJ whole genome shotgun (WGS) entry which is preliminary data.</text>
</comment>
<dbReference type="AlphaFoldDB" id="A0A4Y2DT60"/>
<dbReference type="OrthoDB" id="8044640at2759"/>
<gene>
    <name evidence="1" type="ORF">AVEN_77944_1</name>
</gene>
<keyword evidence="2" id="KW-1185">Reference proteome</keyword>
<accession>A0A4Y2DT60</accession>
<name>A0A4Y2DT60_ARAVE</name>
<organism evidence="1 2">
    <name type="scientific">Araneus ventricosus</name>
    <name type="common">Orbweaver spider</name>
    <name type="synonym">Epeira ventricosa</name>
    <dbReference type="NCBI Taxonomy" id="182803"/>
    <lineage>
        <taxon>Eukaryota</taxon>
        <taxon>Metazoa</taxon>
        <taxon>Ecdysozoa</taxon>
        <taxon>Arthropoda</taxon>
        <taxon>Chelicerata</taxon>
        <taxon>Arachnida</taxon>
        <taxon>Araneae</taxon>
        <taxon>Araneomorphae</taxon>
        <taxon>Entelegynae</taxon>
        <taxon>Araneoidea</taxon>
        <taxon>Araneidae</taxon>
        <taxon>Araneus</taxon>
    </lineage>
</organism>
<dbReference type="EMBL" id="BGPR01000435">
    <property type="protein sequence ID" value="GBM20030.1"/>
    <property type="molecule type" value="Genomic_DNA"/>
</dbReference>
<reference evidence="1 2" key="1">
    <citation type="journal article" date="2019" name="Sci. Rep.">
        <title>Orb-weaving spider Araneus ventricosus genome elucidates the spidroin gene catalogue.</title>
        <authorList>
            <person name="Kono N."/>
            <person name="Nakamura H."/>
            <person name="Ohtoshi R."/>
            <person name="Moran D.A.P."/>
            <person name="Shinohara A."/>
            <person name="Yoshida Y."/>
            <person name="Fujiwara M."/>
            <person name="Mori M."/>
            <person name="Tomita M."/>
            <person name="Arakawa K."/>
        </authorList>
    </citation>
    <scope>NUCLEOTIDE SEQUENCE [LARGE SCALE GENOMIC DNA]</scope>
</reference>
<dbReference type="Proteomes" id="UP000499080">
    <property type="component" value="Unassembled WGS sequence"/>
</dbReference>
<evidence type="ECO:0000313" key="2">
    <source>
        <dbReference type="Proteomes" id="UP000499080"/>
    </source>
</evidence>
<protein>
    <submittedName>
        <fullName evidence="1">Uncharacterized protein</fullName>
    </submittedName>
</protein>
<evidence type="ECO:0000313" key="1">
    <source>
        <dbReference type="EMBL" id="GBM20030.1"/>
    </source>
</evidence>
<sequence>MLTQKSKDGEFDSKLNNIFDIAHANASNMIKISQDKEFLLAQREKGRRGSMLGVDKHLEKMQKMADFRKNASLKRSQQMKKKCEEVEATVQLVSSNESNEFEQEEKASFTVKEVDMQKGNKKRMKVLTPYGKV</sequence>